<comment type="caution">
    <text evidence="8">The sequence shown here is derived from an EMBL/GenBank/DDBJ whole genome shotgun (WGS) entry which is preliminary data.</text>
</comment>
<name>A0A2H0WA28_9BACT</name>
<protein>
    <recommendedName>
        <fullName evidence="4">GDP-mannose 4,6-dehydratase</fullName>
        <ecNumber evidence="4">4.2.1.47</ecNumber>
    </recommendedName>
</protein>
<dbReference type="AlphaFoldDB" id="A0A2H0WA28"/>
<evidence type="ECO:0000256" key="6">
    <source>
        <dbReference type="ARBA" id="ARBA00059383"/>
    </source>
</evidence>
<dbReference type="FunFam" id="3.40.50.720:FF:000924">
    <property type="entry name" value="GDP-mannose 4,6 dehydratase"/>
    <property type="match status" value="1"/>
</dbReference>
<dbReference type="PANTHER" id="PTHR43715">
    <property type="entry name" value="GDP-MANNOSE 4,6-DEHYDRATASE"/>
    <property type="match status" value="1"/>
</dbReference>
<dbReference type="InterPro" id="IPR036291">
    <property type="entry name" value="NAD(P)-bd_dom_sf"/>
</dbReference>
<comment type="similarity">
    <text evidence="3">Belongs to the NAD(P)-dependent epimerase/dehydratase family. GDP-mannose 4,6-dehydratase subfamily.</text>
</comment>
<dbReference type="Gene3D" id="3.90.25.10">
    <property type="entry name" value="UDP-galactose 4-epimerase, domain 1"/>
    <property type="match status" value="1"/>
</dbReference>
<keyword evidence="5" id="KW-0456">Lyase</keyword>
<accession>A0A2H0WA28</accession>
<dbReference type="CDD" id="cd05260">
    <property type="entry name" value="GDP_MD_SDR_e"/>
    <property type="match status" value="1"/>
</dbReference>
<evidence type="ECO:0000256" key="1">
    <source>
        <dbReference type="ARBA" id="ARBA00000188"/>
    </source>
</evidence>
<dbReference type="GO" id="GO:0042351">
    <property type="term" value="P:'de novo' GDP-L-fucose biosynthetic process"/>
    <property type="evidence" value="ECO:0007669"/>
    <property type="project" value="TreeGrafter"/>
</dbReference>
<dbReference type="EC" id="4.2.1.47" evidence="4"/>
<evidence type="ECO:0000256" key="4">
    <source>
        <dbReference type="ARBA" id="ARBA00011989"/>
    </source>
</evidence>
<sequence>MKTAFITGITGQDGSFLAELLLEKGYQVVGLVSKKHGIGETNIEGIKDKVILEPGDLLDKASLARIIKKHKPQEIYNLGGITFVPQSWENPELTFKVNALGPLKILEIIRDNLPQAKFYQATSAKIFGNPKVGPQDEDTPIEPNTPYAVSKAAAHFLVKNFRDHFNLFAVSGILYNHESERRGEDFVTRKITLGAAKIKLGQEKNITLGSLEAEQDWGYAPDYVEAMYLMLQHKIPKDFIIATTKLYSVKDVCQIAFSHLGLNWEKYIKMAKKFVRKEEASSFFGDASKAKQLLGWQPKVNFEEMIKKMVQNDLKLLKGGS</sequence>
<evidence type="ECO:0000313" key="9">
    <source>
        <dbReference type="Proteomes" id="UP000230093"/>
    </source>
</evidence>
<dbReference type="PANTHER" id="PTHR43715:SF1">
    <property type="entry name" value="GDP-MANNOSE 4,6 DEHYDRATASE"/>
    <property type="match status" value="1"/>
</dbReference>
<gene>
    <name evidence="8" type="ORF">COT75_01915</name>
</gene>
<dbReference type="Proteomes" id="UP000230093">
    <property type="component" value="Unassembled WGS sequence"/>
</dbReference>
<evidence type="ECO:0000313" key="8">
    <source>
        <dbReference type="EMBL" id="PIS09415.1"/>
    </source>
</evidence>
<dbReference type="Gene3D" id="3.40.50.720">
    <property type="entry name" value="NAD(P)-binding Rossmann-like Domain"/>
    <property type="match status" value="1"/>
</dbReference>
<evidence type="ECO:0000256" key="3">
    <source>
        <dbReference type="ARBA" id="ARBA00009263"/>
    </source>
</evidence>
<organism evidence="8 9">
    <name type="scientific">Candidatus Beckwithbacteria bacterium CG10_big_fil_rev_8_21_14_0_10_34_10</name>
    <dbReference type="NCBI Taxonomy" id="1974495"/>
    <lineage>
        <taxon>Bacteria</taxon>
        <taxon>Candidatus Beckwithiibacteriota</taxon>
    </lineage>
</organism>
<evidence type="ECO:0000256" key="5">
    <source>
        <dbReference type="ARBA" id="ARBA00023239"/>
    </source>
</evidence>
<evidence type="ECO:0000256" key="2">
    <source>
        <dbReference type="ARBA" id="ARBA00001937"/>
    </source>
</evidence>
<reference evidence="9" key="1">
    <citation type="submission" date="2017-09" db="EMBL/GenBank/DDBJ databases">
        <title>Depth-based differentiation of microbial function through sediment-hosted aquifers and enrichment of novel symbionts in the deep terrestrial subsurface.</title>
        <authorList>
            <person name="Probst A.J."/>
            <person name="Ladd B."/>
            <person name="Jarett J.K."/>
            <person name="Geller-Mcgrath D.E."/>
            <person name="Sieber C.M.K."/>
            <person name="Emerson J.B."/>
            <person name="Anantharaman K."/>
            <person name="Thomas B.C."/>
            <person name="Malmstrom R."/>
            <person name="Stieglmeier M."/>
            <person name="Klingl A."/>
            <person name="Woyke T."/>
            <person name="Ryan C.M."/>
            <person name="Banfield J.F."/>
        </authorList>
    </citation>
    <scope>NUCLEOTIDE SEQUENCE [LARGE SCALE GENOMIC DNA]</scope>
</reference>
<feature type="domain" description="NAD(P)-binding" evidence="7">
    <location>
        <begin position="5"/>
        <end position="309"/>
    </location>
</feature>
<dbReference type="EMBL" id="PEZT01000010">
    <property type="protein sequence ID" value="PIS09415.1"/>
    <property type="molecule type" value="Genomic_DNA"/>
</dbReference>
<dbReference type="Pfam" id="PF16363">
    <property type="entry name" value="GDP_Man_Dehyd"/>
    <property type="match status" value="1"/>
</dbReference>
<comment type="catalytic activity">
    <reaction evidence="1">
        <text>GDP-alpha-D-mannose = GDP-4-dehydro-alpha-D-rhamnose + H2O</text>
        <dbReference type="Rhea" id="RHEA:23820"/>
        <dbReference type="ChEBI" id="CHEBI:15377"/>
        <dbReference type="ChEBI" id="CHEBI:57527"/>
        <dbReference type="ChEBI" id="CHEBI:57964"/>
        <dbReference type="EC" id="4.2.1.47"/>
    </reaction>
</comment>
<dbReference type="InterPro" id="IPR006368">
    <property type="entry name" value="GDP_Man_deHydtase"/>
</dbReference>
<dbReference type="GO" id="GO:0008446">
    <property type="term" value="F:GDP-mannose 4,6-dehydratase activity"/>
    <property type="evidence" value="ECO:0007669"/>
    <property type="project" value="UniProtKB-EC"/>
</dbReference>
<evidence type="ECO:0000259" key="7">
    <source>
        <dbReference type="Pfam" id="PF16363"/>
    </source>
</evidence>
<dbReference type="InterPro" id="IPR016040">
    <property type="entry name" value="NAD(P)-bd_dom"/>
</dbReference>
<proteinExistence type="inferred from homology"/>
<dbReference type="SUPFAM" id="SSF51735">
    <property type="entry name" value="NAD(P)-binding Rossmann-fold domains"/>
    <property type="match status" value="1"/>
</dbReference>
<comment type="function">
    <text evidence="6">Catalyzes the conversion of GDP-D-mannose to GDP-4-dehydro-6-deoxy-D-mannose.</text>
</comment>
<comment type="cofactor">
    <cofactor evidence="2">
        <name>NADP(+)</name>
        <dbReference type="ChEBI" id="CHEBI:58349"/>
    </cofactor>
</comment>